<dbReference type="Gene3D" id="3.20.20.140">
    <property type="entry name" value="Metal-dependent hydrolases"/>
    <property type="match status" value="1"/>
</dbReference>
<dbReference type="Proteomes" id="UP000315995">
    <property type="component" value="Chromosome"/>
</dbReference>
<dbReference type="SUPFAM" id="SSF89550">
    <property type="entry name" value="PHP domain-like"/>
    <property type="match status" value="1"/>
</dbReference>
<keyword evidence="2" id="KW-1185">Reference proteome</keyword>
<evidence type="ECO:0000313" key="1">
    <source>
        <dbReference type="EMBL" id="QDG54723.1"/>
    </source>
</evidence>
<accession>A0A4Y6Q2E2</accession>
<gene>
    <name evidence="1" type="ORF">FIV42_29455</name>
</gene>
<dbReference type="InterPro" id="IPR016195">
    <property type="entry name" value="Pol/histidinol_Pase-like"/>
</dbReference>
<reference evidence="1 2" key="1">
    <citation type="submission" date="2019-06" db="EMBL/GenBank/DDBJ databases">
        <title>Persicimonas caeni gen. nov., sp. nov., a predatory bacterium isolated from solar saltern.</title>
        <authorList>
            <person name="Wang S."/>
        </authorList>
    </citation>
    <scope>NUCLEOTIDE SEQUENCE [LARGE SCALE GENOMIC DNA]</scope>
    <source>
        <strain evidence="1 2">YN101</strain>
    </source>
</reference>
<dbReference type="RefSeq" id="WP_141201167.1">
    <property type="nucleotide sequence ID" value="NZ_CP041186.1"/>
</dbReference>
<dbReference type="OrthoDB" id="9775360at2"/>
<sequence>MLVDIHGKSALSPDVNLSLEDVVVQAKSCGIGAIAFCERLSTNLCEDAIAIGRSHDITIFIGVEIPTDKGILLGFVPEIDGFYLGEEWRRLADVTAPPAEAVLDLFDSRGGAVIAARPYDLDIPFNMGDHVFTFDKLSAVEVFNSRVGEIQQDFAMEAASFMEVSSVGGSDPTDSLAAVGKYATFFEDDLATQRDFVDALKNAEYWAVKLGE</sequence>
<proteinExistence type="predicted"/>
<dbReference type="CDD" id="cd07432">
    <property type="entry name" value="PHP_HisPPase"/>
    <property type="match status" value="1"/>
</dbReference>
<dbReference type="EMBL" id="CP041186">
    <property type="protein sequence ID" value="QDG54723.1"/>
    <property type="molecule type" value="Genomic_DNA"/>
</dbReference>
<protein>
    <submittedName>
        <fullName evidence="1">Uncharacterized protein</fullName>
    </submittedName>
</protein>
<accession>A0A5B8YDU7</accession>
<dbReference type="AlphaFoldDB" id="A0A4Y6Q2E2"/>
<evidence type="ECO:0000313" key="2">
    <source>
        <dbReference type="Proteomes" id="UP000315995"/>
    </source>
</evidence>
<name>A0A4Y6Q2E2_PERCE</name>
<organism evidence="1 2">
    <name type="scientific">Persicimonas caeni</name>
    <dbReference type="NCBI Taxonomy" id="2292766"/>
    <lineage>
        <taxon>Bacteria</taxon>
        <taxon>Deltaproteobacteria</taxon>
        <taxon>Bradymonadales</taxon>
        <taxon>Bradymonadaceae</taxon>
        <taxon>Persicimonas</taxon>
    </lineage>
</organism>